<keyword evidence="2" id="KW-1185">Reference proteome</keyword>
<protein>
    <recommendedName>
        <fullName evidence="3">Transposase</fullName>
    </recommendedName>
</protein>
<dbReference type="RefSeq" id="WP_381218890.1">
    <property type="nucleotide sequence ID" value="NZ_JBHSPC010000122.1"/>
</dbReference>
<evidence type="ECO:0000313" key="2">
    <source>
        <dbReference type="Proteomes" id="UP001596183"/>
    </source>
</evidence>
<proteinExistence type="predicted"/>
<sequence>MFSAISPHFRPRRHRLTAPQYRAEVHRRFETWHQITGSAALPTEA</sequence>
<reference evidence="2" key="1">
    <citation type="journal article" date="2019" name="Int. J. Syst. Evol. Microbiol.">
        <title>The Global Catalogue of Microorganisms (GCM) 10K type strain sequencing project: providing services to taxonomists for standard genome sequencing and annotation.</title>
        <authorList>
            <consortium name="The Broad Institute Genomics Platform"/>
            <consortium name="The Broad Institute Genome Sequencing Center for Infectious Disease"/>
            <person name="Wu L."/>
            <person name="Ma J."/>
        </authorList>
    </citation>
    <scope>NUCLEOTIDE SEQUENCE [LARGE SCALE GENOMIC DNA]</scope>
    <source>
        <strain evidence="2">JCM 13852</strain>
    </source>
</reference>
<organism evidence="1 2">
    <name type="scientific">Streptomyces incanus</name>
    <dbReference type="NCBI Taxonomy" id="887453"/>
    <lineage>
        <taxon>Bacteria</taxon>
        <taxon>Bacillati</taxon>
        <taxon>Actinomycetota</taxon>
        <taxon>Actinomycetes</taxon>
        <taxon>Kitasatosporales</taxon>
        <taxon>Streptomycetaceae</taxon>
        <taxon>Streptomyces</taxon>
    </lineage>
</organism>
<evidence type="ECO:0000313" key="1">
    <source>
        <dbReference type="EMBL" id="MFC5674642.1"/>
    </source>
</evidence>
<accession>A0ABW0XYF4</accession>
<comment type="caution">
    <text evidence="1">The sequence shown here is derived from an EMBL/GenBank/DDBJ whole genome shotgun (WGS) entry which is preliminary data.</text>
</comment>
<dbReference type="Proteomes" id="UP001596183">
    <property type="component" value="Unassembled WGS sequence"/>
</dbReference>
<gene>
    <name evidence="1" type="ORF">ACFP2V_32630</name>
</gene>
<name>A0ABW0XYF4_9ACTN</name>
<evidence type="ECO:0008006" key="3">
    <source>
        <dbReference type="Google" id="ProtNLM"/>
    </source>
</evidence>
<dbReference type="EMBL" id="JBHSPC010000122">
    <property type="protein sequence ID" value="MFC5674642.1"/>
    <property type="molecule type" value="Genomic_DNA"/>
</dbReference>